<accession>A0A4Y3NR00</accession>
<protein>
    <submittedName>
        <fullName evidence="1">Uncharacterized protein</fullName>
    </submittedName>
</protein>
<name>A0A4Y3NR00_PAEAU</name>
<proteinExistence type="predicted"/>
<reference evidence="1 2" key="1">
    <citation type="submission" date="2019-06" db="EMBL/GenBank/DDBJ databases">
        <title>Whole genome shotgun sequence of Paenarthrobacter aurescens NBRC 12136.</title>
        <authorList>
            <person name="Hosoyama A."/>
            <person name="Uohara A."/>
            <person name="Ohji S."/>
            <person name="Ichikawa N."/>
        </authorList>
    </citation>
    <scope>NUCLEOTIDE SEQUENCE [LARGE SCALE GENOMIC DNA]</scope>
    <source>
        <strain evidence="1 2">NBRC 12136</strain>
    </source>
</reference>
<evidence type="ECO:0000313" key="2">
    <source>
        <dbReference type="Proteomes" id="UP000317715"/>
    </source>
</evidence>
<gene>
    <name evidence="1" type="ORF">AAU01_39240</name>
</gene>
<dbReference type="AlphaFoldDB" id="A0A4Y3NR00"/>
<dbReference type="EMBL" id="BJMD01000038">
    <property type="protein sequence ID" value="GEB21169.1"/>
    <property type="molecule type" value="Genomic_DNA"/>
</dbReference>
<evidence type="ECO:0000313" key="1">
    <source>
        <dbReference type="EMBL" id="GEB21169.1"/>
    </source>
</evidence>
<comment type="caution">
    <text evidence="1">The sequence shown here is derived from an EMBL/GenBank/DDBJ whole genome shotgun (WGS) entry which is preliminary data.</text>
</comment>
<organism evidence="1 2">
    <name type="scientific">Paenarthrobacter aurescens</name>
    <name type="common">Arthrobacter aurescens</name>
    <dbReference type="NCBI Taxonomy" id="43663"/>
    <lineage>
        <taxon>Bacteria</taxon>
        <taxon>Bacillati</taxon>
        <taxon>Actinomycetota</taxon>
        <taxon>Actinomycetes</taxon>
        <taxon>Micrococcales</taxon>
        <taxon>Micrococcaceae</taxon>
        <taxon>Paenarthrobacter</taxon>
    </lineage>
</organism>
<sequence length="67" mass="6777">MAFPGDAAVPCKDAEDVGDGLGIGSVVRGTSCGVQPTNVMAAAAAVMLPMMKATRLVKVLCDISPDR</sequence>
<dbReference type="Proteomes" id="UP000317715">
    <property type="component" value="Unassembled WGS sequence"/>
</dbReference>
<keyword evidence="2" id="KW-1185">Reference proteome</keyword>